<protein>
    <submittedName>
        <fullName evidence="2">Uncharacterized protein</fullName>
    </submittedName>
</protein>
<keyword evidence="3" id="KW-1185">Reference proteome</keyword>
<feature type="compositionally biased region" description="Low complexity" evidence="1">
    <location>
        <begin position="150"/>
        <end position="160"/>
    </location>
</feature>
<dbReference type="HOGENOM" id="CLU_1654110_0_0_1"/>
<dbReference type="EMBL" id="KB200650">
    <property type="protein sequence ID" value="ESP00841.1"/>
    <property type="molecule type" value="Genomic_DNA"/>
</dbReference>
<evidence type="ECO:0000256" key="1">
    <source>
        <dbReference type="SAM" id="MobiDB-lite"/>
    </source>
</evidence>
<accession>V4B0T4</accession>
<gene>
    <name evidence="2" type="ORF">LOTGIDRAFT_173032</name>
</gene>
<feature type="compositionally biased region" description="Basic and acidic residues" evidence="1">
    <location>
        <begin position="140"/>
        <end position="149"/>
    </location>
</feature>
<dbReference type="Proteomes" id="UP000030746">
    <property type="component" value="Unassembled WGS sequence"/>
</dbReference>
<sequence>MGVNGARNNGTELNLGFERNNEDDFSFQCGGNGALERKEERNNRIFINVNKLRTLIPFWLLCYISGSRGGSGRMRPNFCSRGKPWRLPLERIFGKRSRELFTLANQSVRPKFIPVCQLTLSSFQQRIYAHNAAFNTNDDPCGRSREKSQWSRSQSRSRSV</sequence>
<dbReference type="RefSeq" id="XP_009048469.1">
    <property type="nucleotide sequence ID" value="XM_009050221.1"/>
</dbReference>
<dbReference type="CTD" id="20242265"/>
<evidence type="ECO:0000313" key="2">
    <source>
        <dbReference type="EMBL" id="ESP00841.1"/>
    </source>
</evidence>
<dbReference type="GeneID" id="20242265"/>
<feature type="region of interest" description="Disordered" evidence="1">
    <location>
        <begin position="138"/>
        <end position="160"/>
    </location>
</feature>
<name>V4B0T4_LOTGI</name>
<organism evidence="2 3">
    <name type="scientific">Lottia gigantea</name>
    <name type="common">Giant owl limpet</name>
    <dbReference type="NCBI Taxonomy" id="225164"/>
    <lineage>
        <taxon>Eukaryota</taxon>
        <taxon>Metazoa</taxon>
        <taxon>Spiralia</taxon>
        <taxon>Lophotrochozoa</taxon>
        <taxon>Mollusca</taxon>
        <taxon>Gastropoda</taxon>
        <taxon>Patellogastropoda</taxon>
        <taxon>Lottioidea</taxon>
        <taxon>Lottiidae</taxon>
        <taxon>Lottia</taxon>
    </lineage>
</organism>
<dbReference type="AlphaFoldDB" id="V4B0T4"/>
<reference evidence="2 3" key="1">
    <citation type="journal article" date="2013" name="Nature">
        <title>Insights into bilaterian evolution from three spiralian genomes.</title>
        <authorList>
            <person name="Simakov O."/>
            <person name="Marletaz F."/>
            <person name="Cho S.J."/>
            <person name="Edsinger-Gonzales E."/>
            <person name="Havlak P."/>
            <person name="Hellsten U."/>
            <person name="Kuo D.H."/>
            <person name="Larsson T."/>
            <person name="Lv J."/>
            <person name="Arendt D."/>
            <person name="Savage R."/>
            <person name="Osoegawa K."/>
            <person name="de Jong P."/>
            <person name="Grimwood J."/>
            <person name="Chapman J.A."/>
            <person name="Shapiro H."/>
            <person name="Aerts A."/>
            <person name="Otillar R.P."/>
            <person name="Terry A.Y."/>
            <person name="Boore J.L."/>
            <person name="Grigoriev I.V."/>
            <person name="Lindberg D.R."/>
            <person name="Seaver E.C."/>
            <person name="Weisblat D.A."/>
            <person name="Putnam N.H."/>
            <person name="Rokhsar D.S."/>
        </authorList>
    </citation>
    <scope>NUCLEOTIDE SEQUENCE [LARGE SCALE GENOMIC DNA]</scope>
</reference>
<evidence type="ECO:0000313" key="3">
    <source>
        <dbReference type="Proteomes" id="UP000030746"/>
    </source>
</evidence>
<proteinExistence type="predicted"/>
<dbReference type="KEGG" id="lgi:LOTGIDRAFT_173032"/>